<dbReference type="GO" id="GO:1901981">
    <property type="term" value="F:phosphatidylinositol phosphate binding"/>
    <property type="evidence" value="ECO:0007669"/>
    <property type="project" value="TreeGrafter"/>
</dbReference>
<organism evidence="4 5">
    <name type="scientific">Erpetoichthys calabaricus</name>
    <name type="common">Rope fish</name>
    <name type="synonym">Calamoichthys calabaricus</name>
    <dbReference type="NCBI Taxonomy" id="27687"/>
    <lineage>
        <taxon>Eukaryota</taxon>
        <taxon>Metazoa</taxon>
        <taxon>Chordata</taxon>
        <taxon>Craniata</taxon>
        <taxon>Vertebrata</taxon>
        <taxon>Euteleostomi</taxon>
        <taxon>Actinopterygii</taxon>
        <taxon>Polypteriformes</taxon>
        <taxon>Polypteridae</taxon>
        <taxon>Erpetoichthys</taxon>
    </lineage>
</organism>
<dbReference type="InterPro" id="IPR048569">
    <property type="entry name" value="RUBC_PIKBD"/>
</dbReference>
<dbReference type="AlphaFoldDB" id="A0A8C4X6M5"/>
<proteinExistence type="predicted"/>
<keyword evidence="5" id="KW-1185">Reference proteome</keyword>
<sequence>MEPPNMQMIGRCNHILPVPQTGCSNESTGIFIKKAFCISHNSLTSVLSGEYSKPAVIGHCACLGRDSVSPAVIREILMSVLETSREVKDLPITEKAVSQNVPILSRRSSLNEEEIIGENYSGNDDGYSENSYTSILKDLVNFDRIDHFDLDVDFNFFPLPRSSPVISQKSRPSSISQSTLNERSTSHENSSNSKKPDCPSLKSTNSCTPDDISQDAPKNTSFSGIKQRSNILTANFSRLFPVGLHIPLRNSGFMEGVWGNLQEGLKSRSHSESSFNNVVPVSNAEVDKESVISEGYIQEALKASADLDKENAHFIVVDMVLAELENIKCNVTGEKRDYITDNILGGSYQDFHSASKKHSESIDSSDSGYEGLQHSEIICPNWPDCIPTLNDEVIAKTLNLGEKIENTDSTEHSGRSSFGSPSFNSAETLAQQLVRIFRKQWLHTEGTSRTTSTKLQEFLTVRSDITTTEDSLNLAEEIRLKSRMRGTLLWAPPRFQIIFSIHEPLKREAVLISQNYLCAGCGTAVEPRYIKKLRYCEYLGKYFCDCCHNNLESVIPGRIIMKWDVSKYTVCNFSKQLLDSIWENPLFNVCCVNKKLYAKAKELDRFKEVQEQLMYIKKLLKTCRFSERVLLEFEQLPNHLTEELHVFSLDDLVKVKRGLLITQAKTILKIASSHVDTCELCQAKGFICEFCKSKDVIFPFQIDICKRCDACRACFHKDCFQSEHCPRCLRIQARKILANISETTQ</sequence>
<feature type="domain" description="Rubicon Homology" evidence="3">
    <location>
        <begin position="534"/>
        <end position="735"/>
    </location>
</feature>
<dbReference type="SMART" id="SM01175">
    <property type="entry name" value="DUF4206"/>
    <property type="match status" value="1"/>
</dbReference>
<evidence type="ECO:0000256" key="1">
    <source>
        <dbReference type="ARBA" id="ARBA00023006"/>
    </source>
</evidence>
<dbReference type="GeneID" id="114650199"/>
<keyword evidence="1" id="KW-0072">Autophagy</keyword>
<dbReference type="Pfam" id="PF21054">
    <property type="entry name" value="RUBC_PIKBD"/>
    <property type="match status" value="1"/>
</dbReference>
<dbReference type="InterPro" id="IPR052428">
    <property type="entry name" value="Autophagy_HostDef_Reg"/>
</dbReference>
<dbReference type="RefSeq" id="XP_051783281.1">
    <property type="nucleotide sequence ID" value="XM_051927321.1"/>
</dbReference>
<dbReference type="RefSeq" id="XP_028655520.1">
    <property type="nucleotide sequence ID" value="XM_028799687.2"/>
</dbReference>
<evidence type="ECO:0000259" key="3">
    <source>
        <dbReference type="SMART" id="SM01175"/>
    </source>
</evidence>
<dbReference type="GO" id="GO:0000421">
    <property type="term" value="C:autophagosome membrane"/>
    <property type="evidence" value="ECO:0007669"/>
    <property type="project" value="TreeGrafter"/>
</dbReference>
<dbReference type="GO" id="GO:0061910">
    <property type="term" value="P:autophagosome-endosome fusion"/>
    <property type="evidence" value="ECO:0007669"/>
    <property type="project" value="TreeGrafter"/>
</dbReference>
<dbReference type="GO" id="GO:0097352">
    <property type="term" value="P:autophagosome maturation"/>
    <property type="evidence" value="ECO:0007669"/>
    <property type="project" value="TreeGrafter"/>
</dbReference>
<dbReference type="Proteomes" id="UP000694620">
    <property type="component" value="Chromosome 4"/>
</dbReference>
<feature type="compositionally biased region" description="Low complexity" evidence="2">
    <location>
        <begin position="166"/>
        <end position="178"/>
    </location>
</feature>
<gene>
    <name evidence="4" type="primary">RUBCNL</name>
</gene>
<dbReference type="GO" id="GO:0061909">
    <property type="term" value="P:autophagosome-lysosome fusion"/>
    <property type="evidence" value="ECO:0007669"/>
    <property type="project" value="TreeGrafter"/>
</dbReference>
<dbReference type="InterPro" id="IPR025258">
    <property type="entry name" value="RH_dom"/>
</dbReference>
<reference evidence="4" key="1">
    <citation type="submission" date="2021-06" db="EMBL/GenBank/DDBJ databases">
        <authorList>
            <consortium name="Wellcome Sanger Institute Data Sharing"/>
        </authorList>
    </citation>
    <scope>NUCLEOTIDE SEQUENCE [LARGE SCALE GENOMIC DNA]</scope>
</reference>
<reference evidence="4" key="2">
    <citation type="submission" date="2025-08" db="UniProtKB">
        <authorList>
            <consortium name="Ensembl"/>
        </authorList>
    </citation>
    <scope>IDENTIFICATION</scope>
</reference>
<evidence type="ECO:0000256" key="2">
    <source>
        <dbReference type="SAM" id="MobiDB-lite"/>
    </source>
</evidence>
<evidence type="ECO:0000313" key="5">
    <source>
        <dbReference type="Proteomes" id="UP000694620"/>
    </source>
</evidence>
<dbReference type="PANTHER" id="PTHR45971">
    <property type="entry name" value="PHOX (PX) DOMAIN-CONTAINING PROTEIN"/>
    <property type="match status" value="1"/>
</dbReference>
<dbReference type="PANTHER" id="PTHR45971:SF2">
    <property type="entry name" value="PROTEIN ASSOCIATED WITH UVRAG AS AUTOPHAGY ENHANCER"/>
    <property type="match status" value="1"/>
</dbReference>
<name>A0A8C4X6M5_ERPCA</name>
<dbReference type="Pfam" id="PF13901">
    <property type="entry name" value="RH_dom"/>
    <property type="match status" value="1"/>
</dbReference>
<reference evidence="4" key="3">
    <citation type="submission" date="2025-09" db="UniProtKB">
        <authorList>
            <consortium name="Ensembl"/>
        </authorList>
    </citation>
    <scope>IDENTIFICATION</scope>
</reference>
<accession>A0A8C4X6M5</accession>
<feature type="compositionally biased region" description="Polar residues" evidence="2">
    <location>
        <begin position="179"/>
        <end position="193"/>
    </location>
</feature>
<protein>
    <submittedName>
        <fullName evidence="4">Rubicon like autophagy enhancer</fullName>
    </submittedName>
</protein>
<dbReference type="GeneTree" id="ENSGT00940000160585"/>
<dbReference type="Ensembl" id="ENSECRT00000008755.1">
    <property type="protein sequence ID" value="ENSECRP00000008610.1"/>
    <property type="gene ID" value="ENSECRG00000005770.1"/>
</dbReference>
<feature type="region of interest" description="Disordered" evidence="2">
    <location>
        <begin position="164"/>
        <end position="221"/>
    </location>
</feature>
<evidence type="ECO:0000313" key="4">
    <source>
        <dbReference type="Ensembl" id="ENSECRP00000008610.1"/>
    </source>
</evidence>